<dbReference type="OrthoDB" id="8104048at2"/>
<evidence type="ECO:0000256" key="4">
    <source>
        <dbReference type="ARBA" id="ARBA00022723"/>
    </source>
</evidence>
<dbReference type="AlphaFoldDB" id="A0A5C4WIH4"/>
<accession>A0A5C4WIH4</accession>
<feature type="binding site" evidence="11">
    <location>
        <position position="67"/>
    </location>
    <ligand>
        <name>[4Fe-4S] cluster</name>
        <dbReference type="ChEBI" id="CHEBI:49883"/>
    </ligand>
</feature>
<comment type="function">
    <text evidence="11">Acts as a transcriptional regulator. Probably redox-responsive. The apo- but not holo-form probably binds DNA.</text>
</comment>
<dbReference type="HAMAP" id="MF_01479">
    <property type="entry name" value="WhiB"/>
    <property type="match status" value="1"/>
</dbReference>
<dbReference type="EMBL" id="VDLX02000006">
    <property type="protein sequence ID" value="KAB8194098.1"/>
    <property type="molecule type" value="Genomic_DNA"/>
</dbReference>
<keyword evidence="11" id="KW-0963">Cytoplasm</keyword>
<dbReference type="GO" id="GO:0046872">
    <property type="term" value="F:metal ion binding"/>
    <property type="evidence" value="ECO:0007669"/>
    <property type="project" value="UniProtKB-KW"/>
</dbReference>
<accession>A0A5P9YM43</accession>
<evidence type="ECO:0000256" key="3">
    <source>
        <dbReference type="ARBA" id="ARBA00022485"/>
    </source>
</evidence>
<comment type="PTM">
    <text evidence="11">The Fe-S cluster can be nitrosylated by nitric oxide (NO).</text>
</comment>
<dbReference type="PROSITE" id="PS51674">
    <property type="entry name" value="4FE4S_WBL"/>
    <property type="match status" value="1"/>
</dbReference>
<dbReference type="Pfam" id="PF02467">
    <property type="entry name" value="Whib"/>
    <property type="match status" value="1"/>
</dbReference>
<dbReference type="GO" id="GO:0003677">
    <property type="term" value="F:DNA binding"/>
    <property type="evidence" value="ECO:0007669"/>
    <property type="project" value="UniProtKB-UniRule"/>
</dbReference>
<gene>
    <name evidence="11" type="primary">whiB</name>
    <name evidence="13" type="ORF">FH608_018130</name>
</gene>
<feature type="compositionally biased region" description="Basic and acidic residues" evidence="12">
    <location>
        <begin position="15"/>
        <end position="27"/>
    </location>
</feature>
<evidence type="ECO:0000256" key="1">
    <source>
        <dbReference type="ARBA" id="ARBA00004496"/>
    </source>
</evidence>
<evidence type="ECO:0000256" key="11">
    <source>
        <dbReference type="HAMAP-Rule" id="MF_01479"/>
    </source>
</evidence>
<keyword evidence="8 11" id="KW-0238">DNA-binding</keyword>
<evidence type="ECO:0000256" key="12">
    <source>
        <dbReference type="SAM" id="MobiDB-lite"/>
    </source>
</evidence>
<evidence type="ECO:0000313" key="13">
    <source>
        <dbReference type="EMBL" id="KAB8194098.1"/>
    </source>
</evidence>
<evidence type="ECO:0000256" key="9">
    <source>
        <dbReference type="ARBA" id="ARBA00023157"/>
    </source>
</evidence>
<evidence type="ECO:0000256" key="10">
    <source>
        <dbReference type="ARBA" id="ARBA00023163"/>
    </source>
</evidence>
<dbReference type="GO" id="GO:0045454">
    <property type="term" value="P:cell redox homeostasis"/>
    <property type="evidence" value="ECO:0007669"/>
    <property type="project" value="TreeGrafter"/>
</dbReference>
<dbReference type="GO" id="GO:0005737">
    <property type="term" value="C:cytoplasm"/>
    <property type="evidence" value="ECO:0007669"/>
    <property type="project" value="UniProtKB-SubCell"/>
</dbReference>
<dbReference type="GO" id="GO:0045892">
    <property type="term" value="P:negative regulation of DNA-templated transcription"/>
    <property type="evidence" value="ECO:0007669"/>
    <property type="project" value="TreeGrafter"/>
</dbReference>
<proteinExistence type="inferred from homology"/>
<dbReference type="PANTHER" id="PTHR38839">
    <property type="entry name" value="TRANSCRIPTIONAL REGULATOR WHID-RELATED"/>
    <property type="match status" value="1"/>
</dbReference>
<evidence type="ECO:0000256" key="5">
    <source>
        <dbReference type="ARBA" id="ARBA00023004"/>
    </source>
</evidence>
<reference evidence="13 14" key="1">
    <citation type="submission" date="2019-10" db="EMBL/GenBank/DDBJ databases">
        <title>Nonomuraea sp. nov., isolated from Phyllanthus amarus.</title>
        <authorList>
            <person name="Klykleung N."/>
            <person name="Tanasupawat S."/>
        </authorList>
    </citation>
    <scope>NUCLEOTIDE SEQUENCE [LARGE SCALE GENOMIC DNA]</scope>
    <source>
        <strain evidence="13 14">PA1-10</strain>
    </source>
</reference>
<keyword evidence="5 11" id="KW-0408">Iron</keyword>
<feature type="binding site" evidence="11">
    <location>
        <position position="70"/>
    </location>
    <ligand>
        <name>[4Fe-4S] cluster</name>
        <dbReference type="ChEBI" id="CHEBI:49883"/>
    </ligand>
</feature>
<protein>
    <recommendedName>
        <fullName evidence="11">Transcriptional regulator WhiB</fullName>
    </recommendedName>
</protein>
<dbReference type="Proteomes" id="UP000312512">
    <property type="component" value="Unassembled WGS sequence"/>
</dbReference>
<feature type="region of interest" description="Disordered" evidence="12">
    <location>
        <begin position="1"/>
        <end position="28"/>
    </location>
</feature>
<keyword evidence="6 11" id="KW-0411">Iron-sulfur</keyword>
<keyword evidence="3 11" id="KW-0004">4Fe-4S</keyword>
<dbReference type="InterPro" id="IPR034768">
    <property type="entry name" value="4FE4S_WBL"/>
</dbReference>
<comment type="cofactor">
    <cofactor evidence="11">
        <name>[4Fe-4S] cluster</name>
        <dbReference type="ChEBI" id="CHEBI:49883"/>
    </cofactor>
    <text evidence="11">Binds 1 [4Fe-4S] cluster per subunit. Following nitrosylation of the [4Fe-4S] cluster binds 1 [4Fe-8(NO)] cluster per subunit.</text>
</comment>
<keyword evidence="9 11" id="KW-1015">Disulfide bond</keyword>
<dbReference type="GO" id="GO:0035731">
    <property type="term" value="F:dinitrosyl-iron complex binding"/>
    <property type="evidence" value="ECO:0007669"/>
    <property type="project" value="UniProtKB-UniRule"/>
</dbReference>
<keyword evidence="7 11" id="KW-0805">Transcription regulation</keyword>
<feature type="binding site" evidence="11">
    <location>
        <position position="76"/>
    </location>
    <ligand>
        <name>[4Fe-4S] cluster</name>
        <dbReference type="ChEBI" id="CHEBI:49883"/>
    </ligand>
</feature>
<evidence type="ECO:0000256" key="2">
    <source>
        <dbReference type="ARBA" id="ARBA00006597"/>
    </source>
</evidence>
<keyword evidence="4 11" id="KW-0479">Metal-binding</keyword>
<dbReference type="GO" id="GO:0047134">
    <property type="term" value="F:protein-disulfide reductase [NAD(P)H] activity"/>
    <property type="evidence" value="ECO:0007669"/>
    <property type="project" value="TreeGrafter"/>
</dbReference>
<evidence type="ECO:0000256" key="6">
    <source>
        <dbReference type="ARBA" id="ARBA00023014"/>
    </source>
</evidence>
<feature type="binding site" evidence="11">
    <location>
        <position position="37"/>
    </location>
    <ligand>
        <name>[4Fe-4S] cluster</name>
        <dbReference type="ChEBI" id="CHEBI:49883"/>
    </ligand>
</feature>
<organism evidence="13 14">
    <name type="scientific">Nonomuraea phyllanthi</name>
    <dbReference type="NCBI Taxonomy" id="2219224"/>
    <lineage>
        <taxon>Bacteria</taxon>
        <taxon>Bacillati</taxon>
        <taxon>Actinomycetota</taxon>
        <taxon>Actinomycetes</taxon>
        <taxon>Streptosporangiales</taxon>
        <taxon>Streptosporangiaceae</taxon>
        <taxon>Nonomuraea</taxon>
    </lineage>
</organism>
<evidence type="ECO:0000256" key="8">
    <source>
        <dbReference type="ARBA" id="ARBA00023125"/>
    </source>
</evidence>
<sequence>MTIQQTHQSTRRAHQTHEAPQTHDPRPPVRWAARAACRDADPALFFPFTWDDHPSRSGDQARAQRICRTCPVQPACLAWALRTGEPDGIWGGTTPDERRRIRARLRQATA</sequence>
<dbReference type="GO" id="GO:0051539">
    <property type="term" value="F:4 iron, 4 sulfur cluster binding"/>
    <property type="evidence" value="ECO:0007669"/>
    <property type="project" value="UniProtKB-UniRule"/>
</dbReference>
<dbReference type="InterPro" id="IPR003482">
    <property type="entry name" value="Whib"/>
</dbReference>
<keyword evidence="14" id="KW-1185">Reference proteome</keyword>
<evidence type="ECO:0000256" key="7">
    <source>
        <dbReference type="ARBA" id="ARBA00023015"/>
    </source>
</evidence>
<dbReference type="RefSeq" id="WP_139631704.1">
    <property type="nucleotide sequence ID" value="NZ_CP045572.1"/>
</dbReference>
<keyword evidence="10 11" id="KW-0804">Transcription</keyword>
<evidence type="ECO:0000313" key="14">
    <source>
        <dbReference type="Proteomes" id="UP000312512"/>
    </source>
</evidence>
<comment type="caution">
    <text evidence="13">The sequence shown here is derived from an EMBL/GenBank/DDBJ whole genome shotgun (WGS) entry which is preliminary data.</text>
</comment>
<comment type="similarity">
    <text evidence="2 11">Belongs to the WhiB family.</text>
</comment>
<comment type="PTM">
    <text evidence="11">Upon Fe-S cluster removal intramolecular disulfide bonds are formed.</text>
</comment>
<name>A0A5C4WIH4_9ACTN</name>
<comment type="subcellular location">
    <subcellularLocation>
        <location evidence="1 11">Cytoplasm</location>
    </subcellularLocation>
</comment>